<sequence length="106" mass="12374">MDLDLKANMKMKINITQRAMEFLQRTKKVELYVENIVVSQCCIPLSTPPSVRKGRPRKPEDFYAYDVEGITVYYDRNLINKSELTIDAQGYGFVRGLFVSDWVIKY</sequence>
<dbReference type="STRING" id="1888891.DSOL_3822"/>
<dbReference type="AlphaFoldDB" id="A0A1Q8QNG1"/>
<accession>A0A1Q8QNG1</accession>
<protein>
    <submittedName>
        <fullName evidence="1">Uncharacterized protein</fullName>
    </submittedName>
</protein>
<dbReference type="InterPro" id="IPR049744">
    <property type="entry name" value="CC/Se_fam"/>
</dbReference>
<dbReference type="RefSeq" id="WP_075366249.1">
    <property type="nucleotide sequence ID" value="NZ_MLBF01000038.1"/>
</dbReference>
<dbReference type="Proteomes" id="UP000186102">
    <property type="component" value="Unassembled WGS sequence"/>
</dbReference>
<evidence type="ECO:0000313" key="2">
    <source>
        <dbReference type="Proteomes" id="UP000186102"/>
    </source>
</evidence>
<evidence type="ECO:0000313" key="1">
    <source>
        <dbReference type="EMBL" id="OLN28879.1"/>
    </source>
</evidence>
<proteinExistence type="predicted"/>
<dbReference type="EMBL" id="MLBF01000038">
    <property type="protein sequence ID" value="OLN28879.1"/>
    <property type="molecule type" value="Genomic_DNA"/>
</dbReference>
<reference evidence="1 2" key="1">
    <citation type="submission" date="2016-09" db="EMBL/GenBank/DDBJ databases">
        <title>Complete genome of Desulfosporosinus sp. OL.</title>
        <authorList>
            <person name="Mardanov A."/>
            <person name="Beletsky A."/>
            <person name="Panova A."/>
            <person name="Karnachuk O."/>
            <person name="Ravin N."/>
        </authorList>
    </citation>
    <scope>NUCLEOTIDE SEQUENCE [LARGE SCALE GENOMIC DNA]</scope>
    <source>
        <strain evidence="1 2">OL</strain>
    </source>
</reference>
<keyword evidence="2" id="KW-1185">Reference proteome</keyword>
<gene>
    <name evidence="1" type="ORF">DSOL_3822</name>
</gene>
<comment type="caution">
    <text evidence="1">The sequence shown here is derived from an EMBL/GenBank/DDBJ whole genome shotgun (WGS) entry which is preliminary data.</text>
</comment>
<name>A0A1Q8QNG1_9FIRM</name>
<dbReference type="NCBIfam" id="NF041239">
    <property type="entry name" value="Moor_selen_rel"/>
    <property type="match status" value="1"/>
</dbReference>
<organism evidence="1 2">
    <name type="scientific">Desulfosporosinus metallidurans</name>
    <dbReference type="NCBI Taxonomy" id="1888891"/>
    <lineage>
        <taxon>Bacteria</taxon>
        <taxon>Bacillati</taxon>
        <taxon>Bacillota</taxon>
        <taxon>Clostridia</taxon>
        <taxon>Eubacteriales</taxon>
        <taxon>Desulfitobacteriaceae</taxon>
        <taxon>Desulfosporosinus</taxon>
    </lineage>
</organism>